<dbReference type="GO" id="GO:0071555">
    <property type="term" value="P:cell wall organization"/>
    <property type="evidence" value="ECO:0007669"/>
    <property type="project" value="UniProtKB-KW"/>
</dbReference>
<dbReference type="AlphaFoldDB" id="A0A5K1B695"/>
<dbReference type="InterPro" id="IPR037595">
    <property type="entry name" value="RGP_fam"/>
</dbReference>
<evidence type="ECO:0000256" key="1">
    <source>
        <dbReference type="ARBA" id="ARBA00004555"/>
    </source>
</evidence>
<comment type="subcellular location">
    <subcellularLocation>
        <location evidence="1">Golgi apparatus</location>
    </subcellularLocation>
</comment>
<evidence type="ECO:0000256" key="4">
    <source>
        <dbReference type="ARBA" id="ARBA00023316"/>
    </source>
</evidence>
<proteinExistence type="inferred from homology"/>
<keyword evidence="3" id="KW-0333">Golgi apparatus</keyword>
<organism evidence="5">
    <name type="scientific">Nymphaea colorata</name>
    <name type="common">pocket water lily</name>
    <dbReference type="NCBI Taxonomy" id="210225"/>
    <lineage>
        <taxon>Eukaryota</taxon>
        <taxon>Viridiplantae</taxon>
        <taxon>Streptophyta</taxon>
        <taxon>Embryophyta</taxon>
        <taxon>Tracheophyta</taxon>
        <taxon>Spermatophyta</taxon>
        <taxon>Magnoliopsida</taxon>
        <taxon>Nymphaeales</taxon>
        <taxon>Nymphaeaceae</taxon>
        <taxon>Nymphaea</taxon>
    </lineage>
</organism>
<dbReference type="Pfam" id="PF03214">
    <property type="entry name" value="RGP"/>
    <property type="match status" value="1"/>
</dbReference>
<reference evidence="5" key="1">
    <citation type="submission" date="2019-09" db="EMBL/GenBank/DDBJ databases">
        <authorList>
            <person name="Zhang L."/>
        </authorList>
    </citation>
    <scope>NUCLEOTIDE SEQUENCE</scope>
</reference>
<dbReference type="Gramene" id="NC3G0207970.1">
    <property type="protein sequence ID" value="NC3G0207970.1:cds"/>
    <property type="gene ID" value="NC3G0207970"/>
</dbReference>
<sequence>MVSRAVCHTYKRRADGETEQEIQMERTMEGTSLLEVGVLFFQSVTLPQSAVTAEERFEDMAKLVREELGRTDPSFARTADAKEECLWVQSFMHTKQ</sequence>
<comment type="similarity">
    <text evidence="2">Belongs to the RGP family.</text>
</comment>
<dbReference type="EMBL" id="LR721781">
    <property type="protein sequence ID" value="VVW10001.1"/>
    <property type="molecule type" value="Genomic_DNA"/>
</dbReference>
<accession>A0A5K1B695</accession>
<evidence type="ECO:0000313" key="5">
    <source>
        <dbReference type="EMBL" id="VVW10001.1"/>
    </source>
</evidence>
<name>A0A5K1B695_9MAGN</name>
<evidence type="ECO:0000256" key="3">
    <source>
        <dbReference type="ARBA" id="ARBA00023034"/>
    </source>
</evidence>
<gene>
    <name evidence="5" type="ORF">NYM_LOCUS15199</name>
</gene>
<evidence type="ECO:0000256" key="2">
    <source>
        <dbReference type="ARBA" id="ARBA00008986"/>
    </source>
</evidence>
<keyword evidence="4" id="KW-0961">Cell wall biogenesis/degradation</keyword>
<dbReference type="GO" id="GO:0005794">
    <property type="term" value="C:Golgi apparatus"/>
    <property type="evidence" value="ECO:0007669"/>
    <property type="project" value="UniProtKB-SubCell"/>
</dbReference>
<protein>
    <submittedName>
        <fullName evidence="5">Uncharacterized protein</fullName>
    </submittedName>
</protein>